<comment type="caution">
    <text evidence="2">The sequence shown here is derived from an EMBL/GenBank/DDBJ whole genome shotgun (WGS) entry which is preliminary data.</text>
</comment>
<proteinExistence type="predicted"/>
<evidence type="ECO:0000259" key="1">
    <source>
        <dbReference type="Pfam" id="PF01610"/>
    </source>
</evidence>
<dbReference type="InterPro" id="IPR002560">
    <property type="entry name" value="Transposase_DDE"/>
</dbReference>
<dbReference type="AlphaFoldDB" id="A0A2S7EPT1"/>
<name>A0A2S7EPT1_9XANT</name>
<feature type="domain" description="Transposase IS204/IS1001/IS1096/IS1165 DDE" evidence="1">
    <location>
        <begin position="1"/>
        <end position="71"/>
    </location>
</feature>
<reference evidence="3" key="1">
    <citation type="submission" date="2016-08" db="EMBL/GenBank/DDBJ databases">
        <authorList>
            <person name="Merda D."/>
            <person name="Briand M."/>
            <person name="Taghouti G."/>
            <person name="Carrere S."/>
            <person name="Gouzy J."/>
            <person name="Portier P."/>
            <person name="Jacques M.-A."/>
            <person name="Fischer-Le Saux M."/>
        </authorList>
    </citation>
    <scope>NUCLEOTIDE SEQUENCE [LARGE SCALE GENOMIC DNA]</scope>
    <source>
        <strain evidence="3">CFBP1156</strain>
    </source>
</reference>
<dbReference type="EMBL" id="MDEG01000034">
    <property type="protein sequence ID" value="PPU94818.1"/>
    <property type="molecule type" value="Genomic_DNA"/>
</dbReference>
<evidence type="ECO:0000313" key="3">
    <source>
        <dbReference type="Proteomes" id="UP000238261"/>
    </source>
</evidence>
<dbReference type="OrthoDB" id="5289059at2"/>
<evidence type="ECO:0000313" key="2">
    <source>
        <dbReference type="EMBL" id="PPU94818.1"/>
    </source>
</evidence>
<dbReference type="Pfam" id="PF01610">
    <property type="entry name" value="DDE_Tnp_ISL3"/>
    <property type="match status" value="1"/>
</dbReference>
<dbReference type="Proteomes" id="UP000238261">
    <property type="component" value="Unassembled WGS sequence"/>
</dbReference>
<protein>
    <recommendedName>
        <fullName evidence="1">Transposase IS204/IS1001/IS1096/IS1165 DDE domain-containing protein</fullName>
    </recommendedName>
</protein>
<sequence length="75" mass="8536">MDEYAIQKGRRRATLLVEPQRKRMLWVARGRSRAEARPFFALLGPHGCHRLRAVAMDINAAYDLEVRQHGPPGLG</sequence>
<keyword evidence="3" id="KW-1185">Reference proteome</keyword>
<gene>
    <name evidence="2" type="ORF">XhyaCFBP1156_19820</name>
</gene>
<accession>A0A2S7EPT1</accession>
<organism evidence="2 3">
    <name type="scientific">Xanthomonas hyacinthi</name>
    <dbReference type="NCBI Taxonomy" id="56455"/>
    <lineage>
        <taxon>Bacteria</taxon>
        <taxon>Pseudomonadati</taxon>
        <taxon>Pseudomonadota</taxon>
        <taxon>Gammaproteobacteria</taxon>
        <taxon>Lysobacterales</taxon>
        <taxon>Lysobacteraceae</taxon>
        <taxon>Xanthomonas</taxon>
    </lineage>
</organism>
<dbReference type="RefSeq" id="WP_053057171.1">
    <property type="nucleotide sequence ID" value="NZ_CP043476.1"/>
</dbReference>